<keyword evidence="1" id="KW-0175">Coiled coil</keyword>
<protein>
    <submittedName>
        <fullName evidence="3">Uncharacterized protein</fullName>
    </submittedName>
</protein>
<reference evidence="4" key="1">
    <citation type="journal article" date="2006" name="PLoS Biol.">
        <title>Macronuclear genome sequence of the ciliate Tetrahymena thermophila, a model eukaryote.</title>
        <authorList>
            <person name="Eisen J.A."/>
            <person name="Coyne R.S."/>
            <person name="Wu M."/>
            <person name="Wu D."/>
            <person name="Thiagarajan M."/>
            <person name="Wortman J.R."/>
            <person name="Badger J.H."/>
            <person name="Ren Q."/>
            <person name="Amedeo P."/>
            <person name="Jones K.M."/>
            <person name="Tallon L.J."/>
            <person name="Delcher A.L."/>
            <person name="Salzberg S.L."/>
            <person name="Silva J.C."/>
            <person name="Haas B.J."/>
            <person name="Majoros W.H."/>
            <person name="Farzad M."/>
            <person name="Carlton J.M."/>
            <person name="Smith R.K. Jr."/>
            <person name="Garg J."/>
            <person name="Pearlman R.E."/>
            <person name="Karrer K.M."/>
            <person name="Sun L."/>
            <person name="Manning G."/>
            <person name="Elde N.C."/>
            <person name="Turkewitz A.P."/>
            <person name="Asai D.J."/>
            <person name="Wilkes D.E."/>
            <person name="Wang Y."/>
            <person name="Cai H."/>
            <person name="Collins K."/>
            <person name="Stewart B.A."/>
            <person name="Lee S.R."/>
            <person name="Wilamowska K."/>
            <person name="Weinberg Z."/>
            <person name="Ruzzo W.L."/>
            <person name="Wloga D."/>
            <person name="Gaertig J."/>
            <person name="Frankel J."/>
            <person name="Tsao C.-C."/>
            <person name="Gorovsky M.A."/>
            <person name="Keeling P.J."/>
            <person name="Waller R.F."/>
            <person name="Patron N.J."/>
            <person name="Cherry J.M."/>
            <person name="Stover N.A."/>
            <person name="Krieger C.J."/>
            <person name="del Toro C."/>
            <person name="Ryder H.F."/>
            <person name="Williamson S.C."/>
            <person name="Barbeau R.A."/>
            <person name="Hamilton E.P."/>
            <person name="Orias E."/>
        </authorList>
    </citation>
    <scope>NUCLEOTIDE SEQUENCE [LARGE SCALE GENOMIC DNA]</scope>
    <source>
        <strain evidence="4">SB210</strain>
    </source>
</reference>
<feature type="compositionally biased region" description="Polar residues" evidence="2">
    <location>
        <begin position="64"/>
        <end position="80"/>
    </location>
</feature>
<gene>
    <name evidence="3" type="ORF">TTHERM_01079120</name>
</gene>
<dbReference type="AlphaFoldDB" id="Q24CD9"/>
<proteinExistence type="predicted"/>
<dbReference type="RefSeq" id="XP_001025680.4">
    <property type="nucleotide sequence ID" value="XM_001025680.4"/>
</dbReference>
<dbReference type="Proteomes" id="UP000009168">
    <property type="component" value="Unassembled WGS sequence"/>
</dbReference>
<organism evidence="3 4">
    <name type="scientific">Tetrahymena thermophila (strain SB210)</name>
    <dbReference type="NCBI Taxonomy" id="312017"/>
    <lineage>
        <taxon>Eukaryota</taxon>
        <taxon>Sar</taxon>
        <taxon>Alveolata</taxon>
        <taxon>Ciliophora</taxon>
        <taxon>Intramacronucleata</taxon>
        <taxon>Oligohymenophorea</taxon>
        <taxon>Hymenostomatida</taxon>
        <taxon>Tetrahymenina</taxon>
        <taxon>Tetrahymenidae</taxon>
        <taxon>Tetrahymena</taxon>
    </lineage>
</organism>
<dbReference type="EMBL" id="GG662371">
    <property type="protein sequence ID" value="EAS05435.4"/>
    <property type="molecule type" value="Genomic_DNA"/>
</dbReference>
<feature type="coiled-coil region" evidence="1">
    <location>
        <begin position="257"/>
        <end position="284"/>
    </location>
</feature>
<feature type="region of interest" description="Disordered" evidence="2">
    <location>
        <begin position="61"/>
        <end position="80"/>
    </location>
</feature>
<dbReference type="GeneID" id="7826362"/>
<feature type="compositionally biased region" description="Polar residues" evidence="2">
    <location>
        <begin position="94"/>
        <end position="108"/>
    </location>
</feature>
<dbReference type="HOGENOM" id="CLU_1028473_0_0_1"/>
<evidence type="ECO:0000313" key="3">
    <source>
        <dbReference type="EMBL" id="EAS05435.4"/>
    </source>
</evidence>
<accession>Q24CD9</accession>
<evidence type="ECO:0000256" key="1">
    <source>
        <dbReference type="SAM" id="Coils"/>
    </source>
</evidence>
<keyword evidence="4" id="KW-1185">Reference proteome</keyword>
<evidence type="ECO:0000256" key="2">
    <source>
        <dbReference type="SAM" id="MobiDB-lite"/>
    </source>
</evidence>
<feature type="region of interest" description="Disordered" evidence="2">
    <location>
        <begin position="89"/>
        <end position="108"/>
    </location>
</feature>
<dbReference type="KEGG" id="tet:TTHERM_01079120"/>
<dbReference type="InParanoid" id="Q24CD9"/>
<sequence>MNDLIQIWFGFNYLIKYLQSICIYQQHYQQFTKQQQIVEMFKKRAKKEAVEVAYTDEENKIETNDNQVENNQETNDSSILLKSRGIKKLKNKQDQNPQTSNRIQETLSKSAKQGLEDITGLIDKKYLKESYDDEAEGEENGQKKKDNTKVNMIKTIQDHLNLRHQEQNQEGSEQNIITDIQQDKAEEVQILIKNLQNISQNQKRFQFQIPTKPVINTSAPGFSEVKFSYDQKATSLAQIEDARMKKLFGYDLFSNDFDKQNQQKMSKEALKEKQEREFRQFQDKFLKRGRSHKFNQIKANEYNSYIDSLN</sequence>
<evidence type="ECO:0000313" key="4">
    <source>
        <dbReference type="Proteomes" id="UP000009168"/>
    </source>
</evidence>
<name>Q24CD9_TETTS</name>